<keyword evidence="4 5" id="KW-0472">Membrane</keyword>
<dbReference type="KEGG" id="tmn:UCRPA7_2898"/>
<dbReference type="InterPro" id="IPR036259">
    <property type="entry name" value="MFS_trans_sf"/>
</dbReference>
<dbReference type="SUPFAM" id="SSF103473">
    <property type="entry name" value="MFS general substrate transporter"/>
    <property type="match status" value="1"/>
</dbReference>
<dbReference type="PANTHER" id="PTHR23501">
    <property type="entry name" value="MAJOR FACILITATOR SUPERFAMILY"/>
    <property type="match status" value="1"/>
</dbReference>
<name>R8BQJ6_PHAM7</name>
<evidence type="ECO:0000313" key="7">
    <source>
        <dbReference type="Proteomes" id="UP000014074"/>
    </source>
</evidence>
<accession>R8BQJ6</accession>
<evidence type="ECO:0000256" key="3">
    <source>
        <dbReference type="ARBA" id="ARBA00022989"/>
    </source>
</evidence>
<dbReference type="Gene3D" id="1.20.1250.20">
    <property type="entry name" value="MFS general substrate transporter like domains"/>
    <property type="match status" value="1"/>
</dbReference>
<feature type="transmembrane region" description="Helical" evidence="5">
    <location>
        <begin position="127"/>
        <end position="149"/>
    </location>
</feature>
<evidence type="ECO:0000256" key="5">
    <source>
        <dbReference type="SAM" id="Phobius"/>
    </source>
</evidence>
<dbReference type="GO" id="GO:0015343">
    <property type="term" value="F:siderophore-iron transmembrane transporter activity"/>
    <property type="evidence" value="ECO:0007669"/>
    <property type="project" value="TreeGrafter"/>
</dbReference>
<gene>
    <name evidence="6" type="ORF">UCRPA7_2898</name>
</gene>
<feature type="transmembrane region" description="Helical" evidence="5">
    <location>
        <begin position="97"/>
        <end position="115"/>
    </location>
</feature>
<organism evidence="6 7">
    <name type="scientific">Phaeoacremonium minimum (strain UCR-PA7)</name>
    <name type="common">Esca disease fungus</name>
    <name type="synonym">Togninia minima</name>
    <dbReference type="NCBI Taxonomy" id="1286976"/>
    <lineage>
        <taxon>Eukaryota</taxon>
        <taxon>Fungi</taxon>
        <taxon>Dikarya</taxon>
        <taxon>Ascomycota</taxon>
        <taxon>Pezizomycotina</taxon>
        <taxon>Sordariomycetes</taxon>
        <taxon>Sordariomycetidae</taxon>
        <taxon>Togniniales</taxon>
        <taxon>Togniniaceae</taxon>
        <taxon>Phaeoacremonium</taxon>
    </lineage>
</organism>
<dbReference type="EMBL" id="KB932987">
    <property type="protein sequence ID" value="EOO01599.1"/>
    <property type="molecule type" value="Genomic_DNA"/>
</dbReference>
<dbReference type="PANTHER" id="PTHR23501:SF200">
    <property type="entry name" value="TRANSPORTER, PUTATIVE (AFU_ORTHOLOGUE AFUA_3G01360)-RELATED"/>
    <property type="match status" value="1"/>
</dbReference>
<sequence>MIGFGVMFRVRTGSSSTAELVIVQLIQGIGNGLMGTGCFVAATVAVPHKEVAQMTAVAVCLSTLGSTIGSAIGGGIYTSQFKAELAQELGSMATPQLINGAFNSITAGLPAWGTLQRAAIARAYNTIMGYFTYVAFGSTVPGVILVWFLPNRILTDTQNLVEGQGPLSEELERATGAGTEKIATK</sequence>
<dbReference type="AlphaFoldDB" id="R8BQJ6"/>
<feature type="transmembrane region" description="Helical" evidence="5">
    <location>
        <begin position="56"/>
        <end position="77"/>
    </location>
</feature>
<feature type="transmembrane region" description="Helical" evidence="5">
    <location>
        <begin position="20"/>
        <end position="44"/>
    </location>
</feature>
<comment type="subcellular location">
    <subcellularLocation>
        <location evidence="1">Membrane</location>
        <topology evidence="1">Multi-pass membrane protein</topology>
    </subcellularLocation>
</comment>
<dbReference type="OrthoDB" id="2241241at2759"/>
<dbReference type="GO" id="GO:0005886">
    <property type="term" value="C:plasma membrane"/>
    <property type="evidence" value="ECO:0007669"/>
    <property type="project" value="TreeGrafter"/>
</dbReference>
<dbReference type="Proteomes" id="UP000014074">
    <property type="component" value="Unassembled WGS sequence"/>
</dbReference>
<keyword evidence="7" id="KW-1185">Reference proteome</keyword>
<dbReference type="RefSeq" id="XP_007913656.1">
    <property type="nucleotide sequence ID" value="XM_007915465.1"/>
</dbReference>
<evidence type="ECO:0000256" key="4">
    <source>
        <dbReference type="ARBA" id="ARBA00023136"/>
    </source>
</evidence>
<evidence type="ECO:0000256" key="1">
    <source>
        <dbReference type="ARBA" id="ARBA00004141"/>
    </source>
</evidence>
<reference evidence="7" key="1">
    <citation type="journal article" date="2013" name="Genome Announc.">
        <title>Draft genome sequence of the ascomycete Phaeoacremonium aleophilum strain UCR-PA7, a causal agent of the esca disease complex in grapevines.</title>
        <authorList>
            <person name="Blanco-Ulate B."/>
            <person name="Rolshausen P."/>
            <person name="Cantu D."/>
        </authorList>
    </citation>
    <scope>NUCLEOTIDE SEQUENCE [LARGE SCALE GENOMIC DNA]</scope>
    <source>
        <strain evidence="7">UCR-PA7</strain>
    </source>
</reference>
<dbReference type="eggNOG" id="KOG0254">
    <property type="taxonomic scope" value="Eukaryota"/>
</dbReference>
<evidence type="ECO:0000256" key="2">
    <source>
        <dbReference type="ARBA" id="ARBA00022692"/>
    </source>
</evidence>
<proteinExistence type="predicted"/>
<dbReference type="GeneID" id="19323193"/>
<keyword evidence="3 5" id="KW-1133">Transmembrane helix</keyword>
<dbReference type="HOGENOM" id="CLU_1462312_0_0_1"/>
<protein>
    <submittedName>
        <fullName evidence="6">Putative siderochrome-iron transporter protein</fullName>
    </submittedName>
</protein>
<evidence type="ECO:0000313" key="6">
    <source>
        <dbReference type="EMBL" id="EOO01599.1"/>
    </source>
</evidence>
<keyword evidence="2 5" id="KW-0812">Transmembrane</keyword>